<reference evidence="4 6" key="1">
    <citation type="submission" date="2022-01" db="EMBL/GenBank/DDBJ databases">
        <authorList>
            <person name="Xiong W."/>
            <person name="Schranz E."/>
        </authorList>
    </citation>
    <scope>NUCLEOTIDE SEQUENCE [LARGE SCALE GENOMIC DNA]</scope>
</reference>
<evidence type="ECO:0000313" key="6">
    <source>
        <dbReference type="Proteomes" id="UP001157418"/>
    </source>
</evidence>
<dbReference type="InterPro" id="IPR045158">
    <property type="entry name" value="KEA4/5/6-like"/>
</dbReference>
<sequence>MLLAQIGEFAFVLLRHASNLHLIKGKLYLLLLGTIALSLSMKARCNPSATKLYATQMKSMKTQVKSDREFDQIKHGNRPTRAILTETFTLFSLLEVVVRKQS</sequence>
<accession>A0AAU9LLY6</accession>
<comment type="caution">
    <text evidence="4">The sequence shown here is derived from an EMBL/GenBank/DDBJ whole genome shotgun (WGS) entry which is preliminary data.</text>
</comment>
<protein>
    <submittedName>
        <fullName evidence="4">Uncharacterized protein</fullName>
    </submittedName>
</protein>
<dbReference type="GO" id="GO:0015386">
    <property type="term" value="F:potassium:proton antiporter activity"/>
    <property type="evidence" value="ECO:0007669"/>
    <property type="project" value="InterPro"/>
</dbReference>
<dbReference type="PANTHER" id="PTHR16254">
    <property type="entry name" value="POTASSIUM/PROTON ANTIPORTER-RELATED"/>
    <property type="match status" value="1"/>
</dbReference>
<dbReference type="PANTHER" id="PTHR16254:SF14">
    <property type="entry name" value="TRANSMEMBRANE AND COILED-COIL DOMAIN-CONTAINING PROTEIN 3"/>
    <property type="match status" value="1"/>
</dbReference>
<evidence type="ECO:0000313" key="5">
    <source>
        <dbReference type="EMBL" id="CAH1439510.1"/>
    </source>
</evidence>
<keyword evidence="1" id="KW-0813">Transport</keyword>
<name>A0AAU9LLY6_9ASTR</name>
<dbReference type="EMBL" id="CAKMRJ010004948">
    <property type="protein sequence ID" value="CAH1439510.1"/>
    <property type="molecule type" value="Genomic_DNA"/>
</dbReference>
<proteinExistence type="predicted"/>
<gene>
    <name evidence="5" type="ORF">LVIROSA_LOCUS25703</name>
    <name evidence="4" type="ORF">LVIROSA_LOCUS3597</name>
</gene>
<evidence type="ECO:0000256" key="2">
    <source>
        <dbReference type="ARBA" id="ARBA00022449"/>
    </source>
</evidence>
<evidence type="ECO:0000313" key="4">
    <source>
        <dbReference type="EMBL" id="CAH1415776.1"/>
    </source>
</evidence>
<evidence type="ECO:0000256" key="1">
    <source>
        <dbReference type="ARBA" id="ARBA00022448"/>
    </source>
</evidence>
<dbReference type="EMBL" id="CAKMRJ010000002">
    <property type="protein sequence ID" value="CAH1415776.1"/>
    <property type="molecule type" value="Genomic_DNA"/>
</dbReference>
<keyword evidence="2" id="KW-0050">Antiport</keyword>
<dbReference type="AlphaFoldDB" id="A0AAU9LLY6"/>
<evidence type="ECO:0000256" key="3">
    <source>
        <dbReference type="ARBA" id="ARBA00023065"/>
    </source>
</evidence>
<keyword evidence="3" id="KW-0406">Ion transport</keyword>
<keyword evidence="6" id="KW-1185">Reference proteome</keyword>
<dbReference type="Proteomes" id="UP001157418">
    <property type="component" value="Unassembled WGS sequence"/>
</dbReference>
<organism evidence="4 6">
    <name type="scientific">Lactuca virosa</name>
    <dbReference type="NCBI Taxonomy" id="75947"/>
    <lineage>
        <taxon>Eukaryota</taxon>
        <taxon>Viridiplantae</taxon>
        <taxon>Streptophyta</taxon>
        <taxon>Embryophyta</taxon>
        <taxon>Tracheophyta</taxon>
        <taxon>Spermatophyta</taxon>
        <taxon>Magnoliopsida</taxon>
        <taxon>eudicotyledons</taxon>
        <taxon>Gunneridae</taxon>
        <taxon>Pentapetalae</taxon>
        <taxon>asterids</taxon>
        <taxon>campanulids</taxon>
        <taxon>Asterales</taxon>
        <taxon>Asteraceae</taxon>
        <taxon>Cichorioideae</taxon>
        <taxon>Cichorieae</taxon>
        <taxon>Lactucinae</taxon>
        <taxon>Lactuca</taxon>
    </lineage>
</organism>